<dbReference type="OrthoDB" id="202158at2759"/>
<dbReference type="InParanoid" id="A0A7M7HL22"/>
<feature type="domain" description="Lipoyl-binding" evidence="12">
    <location>
        <begin position="87"/>
        <end position="162"/>
    </location>
</feature>
<keyword evidence="8 10" id="KW-0012">Acyltransferase</keyword>
<evidence type="ECO:0000256" key="9">
    <source>
        <dbReference type="ARBA" id="ARBA00051775"/>
    </source>
</evidence>
<dbReference type="RefSeq" id="XP_011677258.1">
    <property type="nucleotide sequence ID" value="XM_011678956.2"/>
</dbReference>
<evidence type="ECO:0000256" key="7">
    <source>
        <dbReference type="ARBA" id="ARBA00023128"/>
    </source>
</evidence>
<feature type="compositionally biased region" description="Pro residues" evidence="11">
    <location>
        <begin position="273"/>
        <end position="285"/>
    </location>
</feature>
<dbReference type="FunFam" id="3.30.559.10:FF:000027">
    <property type="entry name" value="Dihydrolipoamide acetyltransferase component of pyruvate dehydrogenase complex"/>
    <property type="match status" value="1"/>
</dbReference>
<dbReference type="EC" id="2.3.1.-" evidence="10"/>
<dbReference type="GO" id="GO:0160157">
    <property type="term" value="C:branched-chain alpha-ketoacid dehydrogenase complex"/>
    <property type="evidence" value="ECO:0000318"/>
    <property type="project" value="GO_Central"/>
</dbReference>
<feature type="region of interest" description="Disordered" evidence="11">
    <location>
        <begin position="166"/>
        <end position="202"/>
    </location>
</feature>
<dbReference type="FunFam" id="2.40.50.100:FF:000013">
    <property type="entry name" value="Dihydrolipoamide acetyltransferase component of pyruvate dehydrogenase complex"/>
    <property type="match status" value="1"/>
</dbReference>
<evidence type="ECO:0000256" key="2">
    <source>
        <dbReference type="ARBA" id="ARBA00004305"/>
    </source>
</evidence>
<dbReference type="FunFam" id="4.10.320.10:FF:000002">
    <property type="entry name" value="Dihydrolipoamide acetyltransferase component of pyruvate dehydrogenase complex"/>
    <property type="match status" value="1"/>
</dbReference>
<dbReference type="Gene3D" id="4.10.320.10">
    <property type="entry name" value="E3-binding domain"/>
    <property type="match status" value="1"/>
</dbReference>
<evidence type="ECO:0000256" key="5">
    <source>
        <dbReference type="ARBA" id="ARBA00022823"/>
    </source>
</evidence>
<feature type="compositionally biased region" description="Acidic residues" evidence="11">
    <location>
        <begin position="171"/>
        <end position="185"/>
    </location>
</feature>
<evidence type="ECO:0000259" key="12">
    <source>
        <dbReference type="PROSITE" id="PS50968"/>
    </source>
</evidence>
<evidence type="ECO:0000256" key="3">
    <source>
        <dbReference type="ARBA" id="ARBA00007317"/>
    </source>
</evidence>
<dbReference type="AlphaFoldDB" id="A0A7M7HL22"/>
<dbReference type="InterPro" id="IPR050743">
    <property type="entry name" value="2-oxoacid_DH_E2_comp"/>
</dbReference>
<dbReference type="GeneID" id="582235"/>
<dbReference type="EnsemblMetazoa" id="XM_011678956">
    <property type="protein sequence ID" value="XP_011677258"/>
    <property type="gene ID" value="LOC582235"/>
</dbReference>
<dbReference type="Pfam" id="PF02817">
    <property type="entry name" value="E3_binding"/>
    <property type="match status" value="1"/>
</dbReference>
<feature type="region of interest" description="Disordered" evidence="11">
    <location>
        <begin position="252"/>
        <end position="285"/>
    </location>
</feature>
<evidence type="ECO:0000256" key="4">
    <source>
        <dbReference type="ARBA" id="ARBA00022679"/>
    </source>
</evidence>
<dbReference type="CDD" id="cd06849">
    <property type="entry name" value="lipoyl_domain"/>
    <property type="match status" value="1"/>
</dbReference>
<dbReference type="PROSITE" id="PS50968">
    <property type="entry name" value="BIOTINYL_LIPOYL"/>
    <property type="match status" value="1"/>
</dbReference>
<comment type="cofactor">
    <cofactor evidence="1 10">
        <name>(R)-lipoate</name>
        <dbReference type="ChEBI" id="CHEBI:83088"/>
    </cofactor>
</comment>
<keyword evidence="7" id="KW-0496">Mitochondrion</keyword>
<reference evidence="15" key="1">
    <citation type="submission" date="2015-02" db="EMBL/GenBank/DDBJ databases">
        <title>Genome sequencing for Strongylocentrotus purpuratus.</title>
        <authorList>
            <person name="Murali S."/>
            <person name="Liu Y."/>
            <person name="Vee V."/>
            <person name="English A."/>
            <person name="Wang M."/>
            <person name="Skinner E."/>
            <person name="Han Y."/>
            <person name="Muzny D.M."/>
            <person name="Worley K.C."/>
            <person name="Gibbs R.A."/>
        </authorList>
    </citation>
    <scope>NUCLEOTIDE SEQUENCE</scope>
</reference>
<dbReference type="Pfam" id="PF00364">
    <property type="entry name" value="Biotin_lipoyl"/>
    <property type="match status" value="1"/>
</dbReference>
<feature type="compositionally biased region" description="Polar residues" evidence="11">
    <location>
        <begin position="192"/>
        <end position="202"/>
    </location>
</feature>
<dbReference type="KEGG" id="spu:582235"/>
<dbReference type="GO" id="GO:0043754">
    <property type="term" value="F:dihydrolipoamide branched chain acyltransferase activity"/>
    <property type="evidence" value="ECO:0007669"/>
    <property type="project" value="UniProtKB-EC"/>
</dbReference>
<dbReference type="InterPro" id="IPR036625">
    <property type="entry name" value="E3-bd_dom_sf"/>
</dbReference>
<dbReference type="CTD" id="1629"/>
<evidence type="ECO:0000256" key="1">
    <source>
        <dbReference type="ARBA" id="ARBA00001938"/>
    </source>
</evidence>
<proteinExistence type="inferred from homology"/>
<dbReference type="PROSITE" id="PS00189">
    <property type="entry name" value="LIPOYL"/>
    <property type="match status" value="1"/>
</dbReference>
<dbReference type="GO" id="GO:0005739">
    <property type="term" value="C:mitochondrion"/>
    <property type="evidence" value="ECO:0000318"/>
    <property type="project" value="GO_Central"/>
</dbReference>
<dbReference type="InterPro" id="IPR011053">
    <property type="entry name" value="Single_hybrid_motif"/>
</dbReference>
<dbReference type="Gene3D" id="2.40.50.100">
    <property type="match status" value="1"/>
</dbReference>
<protein>
    <recommendedName>
        <fullName evidence="10">Dihydrolipoamide acetyltransferase component of pyruvate dehydrogenase complex</fullName>
        <ecNumber evidence="10">2.3.1.-</ecNumber>
    </recommendedName>
</protein>
<dbReference type="Gene3D" id="3.30.559.10">
    <property type="entry name" value="Chloramphenicol acetyltransferase-like domain"/>
    <property type="match status" value="1"/>
</dbReference>
<accession>A0A7M7HL22</accession>
<dbReference type="InterPro" id="IPR000089">
    <property type="entry name" value="Biotin_lipoyl"/>
</dbReference>
<evidence type="ECO:0000256" key="10">
    <source>
        <dbReference type="RuleBase" id="RU003423"/>
    </source>
</evidence>
<dbReference type="PROSITE" id="PS51826">
    <property type="entry name" value="PSBD"/>
    <property type="match status" value="1"/>
</dbReference>
<dbReference type="PANTHER" id="PTHR43178">
    <property type="entry name" value="DIHYDROLIPOAMIDE ACETYLTRANSFERASE COMPONENT OF PYRUVATE DEHYDROGENASE COMPLEX"/>
    <property type="match status" value="1"/>
</dbReference>
<comment type="catalytic activity">
    <reaction evidence="9">
        <text>N(6)-[(R)-dihydrolipoyl]-L-lysyl-[protein] + 2-methylpropanoyl-CoA = N(6)-[(R)-S(8)-2-methylpropanoyldihydrolipoyl]-L-lysyl-[protein] + CoA</text>
        <dbReference type="Rhea" id="RHEA:18865"/>
        <dbReference type="Rhea" id="RHEA-COMP:10475"/>
        <dbReference type="Rhea" id="RHEA-COMP:10497"/>
        <dbReference type="ChEBI" id="CHEBI:57287"/>
        <dbReference type="ChEBI" id="CHEBI:57338"/>
        <dbReference type="ChEBI" id="CHEBI:83100"/>
        <dbReference type="ChEBI" id="CHEBI:83142"/>
        <dbReference type="EC" id="2.3.1.168"/>
    </reaction>
    <physiologicalReaction direction="left-to-right" evidence="9">
        <dbReference type="Rhea" id="RHEA:18866"/>
    </physiologicalReaction>
</comment>
<dbReference type="GO" id="GO:0005829">
    <property type="term" value="C:cytosol"/>
    <property type="evidence" value="ECO:0007669"/>
    <property type="project" value="UniProtKB-ARBA"/>
</dbReference>
<evidence type="ECO:0000259" key="13">
    <source>
        <dbReference type="PROSITE" id="PS51826"/>
    </source>
</evidence>
<dbReference type="SUPFAM" id="SSF47005">
    <property type="entry name" value="Peripheral subunit-binding domain of 2-oxo acid dehydrogenase complex"/>
    <property type="match status" value="1"/>
</dbReference>
<dbReference type="GO" id="GO:0005759">
    <property type="term" value="C:mitochondrial matrix"/>
    <property type="evidence" value="ECO:0007669"/>
    <property type="project" value="UniProtKB-SubCell"/>
</dbReference>
<reference evidence="14" key="2">
    <citation type="submission" date="2021-01" db="UniProtKB">
        <authorList>
            <consortium name="EnsemblMetazoa"/>
        </authorList>
    </citation>
    <scope>IDENTIFICATION</scope>
</reference>
<dbReference type="OMA" id="MPFCIKA"/>
<dbReference type="Proteomes" id="UP000007110">
    <property type="component" value="Unassembled WGS sequence"/>
</dbReference>
<dbReference type="SUPFAM" id="SSF51230">
    <property type="entry name" value="Single hybrid motif"/>
    <property type="match status" value="1"/>
</dbReference>
<name>A0A7M7HL22_STRPU</name>
<keyword evidence="4 10" id="KW-0808">Transferase</keyword>
<dbReference type="InterPro" id="IPR004167">
    <property type="entry name" value="PSBD"/>
</dbReference>
<feature type="domain" description="Peripheral subunit-binding (PSBD)" evidence="13">
    <location>
        <begin position="202"/>
        <end position="239"/>
    </location>
</feature>
<comment type="subcellular location">
    <subcellularLocation>
        <location evidence="2">Mitochondrion matrix</location>
    </subcellularLocation>
</comment>
<comment type="similarity">
    <text evidence="3 10">Belongs to the 2-oxoacid dehydrogenase family.</text>
</comment>
<evidence type="ECO:0000256" key="6">
    <source>
        <dbReference type="ARBA" id="ARBA00022946"/>
    </source>
</evidence>
<organism evidence="14 15">
    <name type="scientific">Strongylocentrotus purpuratus</name>
    <name type="common">Purple sea urchin</name>
    <dbReference type="NCBI Taxonomy" id="7668"/>
    <lineage>
        <taxon>Eukaryota</taxon>
        <taxon>Metazoa</taxon>
        <taxon>Echinodermata</taxon>
        <taxon>Eleutherozoa</taxon>
        <taxon>Echinozoa</taxon>
        <taxon>Echinoidea</taxon>
        <taxon>Euechinoidea</taxon>
        <taxon>Echinacea</taxon>
        <taxon>Camarodonta</taxon>
        <taxon>Echinidea</taxon>
        <taxon>Strongylocentrotidae</taxon>
        <taxon>Strongylocentrotus</taxon>
    </lineage>
</organism>
<sequence length="526" mass="57342">MASFMRFLQPKNVFVYNRFSSGLQSSLRHHSSCMNQQERSQPLPSCLWSSSRPTKRAKQSMSCSRNGPTFSTAIRQISISSRSCGEVVQFKLSDIGEGIMEVVVKEWYVSEGDTVAQFDSICEVQSDKASVTITSRFDGVVKKLHYELEETANVGMPLVDIELAGGASASQEEDVSGETSSDSDSDTERGAVSTTRGKARTLSTPAVKRLAMEHNISLNDVHGTGKDGRVLKEDMLRHVEQLESGVPQWKPVAEELEPPPPPSSTAKPIKTPVVPPFTPTPSPPRIPVRAVVGQDRTEPIKGIHKAMVKAMVRSNAIPHFGYKDEVDVTELVALKSHFKAAAAARGIQFSFTPLFIKAASMALSFFPEINMSVDEQCENMTYKAAHNIGFAMDSPQGLIVPNVKNVQALTLMEVALELNRIMALGLQGKLGQADLTGGTFTLSNIGTIGGTYADPIIFAPEVAIGAIGRMQVLPRFDADGDLVKAHIMKISWSADHRVLDGATIARFSNLWKSYLEQPATMLMDMK</sequence>
<dbReference type="InterPro" id="IPR023213">
    <property type="entry name" value="CAT-like_dom_sf"/>
</dbReference>
<evidence type="ECO:0000256" key="11">
    <source>
        <dbReference type="SAM" id="MobiDB-lite"/>
    </source>
</evidence>
<keyword evidence="6" id="KW-0809">Transit peptide</keyword>
<dbReference type="Pfam" id="PF00198">
    <property type="entry name" value="2-oxoacid_dh"/>
    <property type="match status" value="1"/>
</dbReference>
<evidence type="ECO:0000256" key="8">
    <source>
        <dbReference type="ARBA" id="ARBA00023315"/>
    </source>
</evidence>
<keyword evidence="15" id="KW-1185">Reference proteome</keyword>
<evidence type="ECO:0000313" key="14">
    <source>
        <dbReference type="EnsemblMetazoa" id="XP_011677258"/>
    </source>
</evidence>
<dbReference type="SUPFAM" id="SSF52777">
    <property type="entry name" value="CoA-dependent acyltransferases"/>
    <property type="match status" value="1"/>
</dbReference>
<dbReference type="PANTHER" id="PTHR43178:SF5">
    <property type="entry name" value="LIPOAMIDE ACYLTRANSFERASE COMPONENT OF BRANCHED-CHAIN ALPHA-KETO ACID DEHYDROGENASE COMPLEX, MITOCHONDRIAL"/>
    <property type="match status" value="1"/>
</dbReference>
<dbReference type="InterPro" id="IPR003016">
    <property type="entry name" value="2-oxoA_DH_lipoyl-BS"/>
</dbReference>
<dbReference type="InterPro" id="IPR001078">
    <property type="entry name" value="2-oxoacid_DH_actylTfrase"/>
</dbReference>
<evidence type="ECO:0000313" key="15">
    <source>
        <dbReference type="Proteomes" id="UP000007110"/>
    </source>
</evidence>
<keyword evidence="5 10" id="KW-0450">Lipoyl</keyword>